<dbReference type="InterPro" id="IPR029070">
    <property type="entry name" value="Chitinase_insertion_sf"/>
</dbReference>
<evidence type="ECO:0000259" key="13">
    <source>
        <dbReference type="PROSITE" id="PS51910"/>
    </source>
</evidence>
<keyword evidence="8" id="KW-1015">Disulfide bond</keyword>
<comment type="catalytic activity">
    <reaction evidence="1">
        <text>Random endo-hydrolysis of N-acetyl-beta-D-glucosaminide (1-&gt;4)-beta-linkages in chitin and chitodextrins.</text>
        <dbReference type="EC" id="3.2.1.14"/>
    </reaction>
</comment>
<dbReference type="PROSITE" id="PS50941">
    <property type="entry name" value="CHIT_BIND_I_2"/>
    <property type="match status" value="1"/>
</dbReference>
<feature type="domain" description="LysM" evidence="12">
    <location>
        <begin position="48"/>
        <end position="92"/>
    </location>
</feature>
<dbReference type="SUPFAM" id="SSF54556">
    <property type="entry name" value="Chitinase insertion domain"/>
    <property type="match status" value="1"/>
</dbReference>
<evidence type="ECO:0000256" key="6">
    <source>
        <dbReference type="ARBA" id="ARBA00023295"/>
    </source>
</evidence>
<comment type="caution">
    <text evidence="8">Lacks conserved residue(s) required for the propagation of feature annotation.</text>
</comment>
<dbReference type="OrthoDB" id="73875at2759"/>
<sequence>MVSSGLVTKTDENGIWSLTSVALMKPRFGALVCAVLWCAGPTLAADCSFATVASGSTCFSIAQAAGITTDQLMSFNPGLDCSALAIGQKLCITAGTLPGQPQQNPDGSCATYTTVPNDSCSAIGVKFSITVADIETWNANTFHWKGCADLQVNFTMCVSTGTPPPPPIIPGLECGPQSQGNSTCPLNACCSAFGFCGLTDEFCTTTGANPCISNCGEPTLPSCASTSKMRKIGYYAGWGDRRACGTNVEPDQINWAGFTGAHYAFATISQSLEIQLDDDDVPLLKQLVGQKANYPGLQVIIAVGGWAFSEDDPTRDLFSVMISSTSNRATFISSVKSFLTQFGLDGIDIDFEYPSAIERAAPATDTPNLTAFFQELRTALPTQVISCATPAGYWFLKGFEIDKIANSVTYLNMMCDLRLCVVFHVLRILSDSSQQHGPWDTNVTDQAPVTNPHTSILDMQDSASLYIRAGINLNVVNLGMDMLHTADKKTVKLKPGAGLAYYGRTYQLADASCIGYNCTMTGGGFPGDCTVTPGILAQFEIENILNGGIAPTLDKPTETYWFDDSGSLITFDQQDTWAAKTLFAETTCFGGTFIWCCAVFAPLITDPGDGGGNSGSGLGSGSGEGTYVSVQWNPNPFPSPNAASETFVQIPGVVTSTETSVISKSTVTTTTTFVIPAATSVTTTFTAISGSIQTVTGTTTIPATTSTVTITITEGSTITSVTTVSKSATTIVVPVPKVTTTVVVEGVTITLNSGGTPVNSPVPTDISQPSAITPTFTQNISPTKNATVIVYTAPLTSPVTWSSTVTIPPKSTSPPVTVTGPPGDHSRCGGTLNIWSILFGGIISGCPPADVGIINGITPLVFPPPGWTGPWDNPFNLPTPNSDPDNTQSDSSTSSSSTSSSSDAACPTRGPPQGVTRRPRPVLENSDWTDLGSDPDSRRRRDLIRPGNFSELHSRAGGRQAKIPPCSITITSPAPVTLGAGAYFLVPIASGGYTSTVLTQVQVGGKPSDSNQTPETNQEHVFEIGYINQFFTDLANAGGAGQVGTNCAWIAGDVINYVRRDGSTLGAALLAAIDNLQNMVWVDKPLNQAKSNVVNNNKPFPGDPPQSGSVVSIINFSVSEGEIYDIETFLRNFAALGQYFGQTSGTFANTAAAFQQLLSEVTPRTIPDNSRSLPVLFRDWLSSIVSQYPNGCTSRATNTWNFYRREMQSVAALTNNGVVPNCFPLYTANVYNPSSFNFQNLLPPAPATASCNVPGTEGTVGYVGGGSTVKSLPLAINPQRIMGAGNLNFYAVGSGSSLTGSHFQAIDASQIGPQCTNVFSMLDDLPNSQGSLGDANIDLQCNGATGSQEVDFNFVFNGQTLGCVGVNGGGTNQMITDVFCSANQGAALACAGTGAFTLQMRWFPS</sequence>
<dbReference type="SMART" id="SM00270">
    <property type="entry name" value="ChtBD1"/>
    <property type="match status" value="1"/>
</dbReference>
<feature type="domain" description="LysM" evidence="12">
    <location>
        <begin position="110"/>
        <end position="158"/>
    </location>
</feature>
<dbReference type="InterPro" id="IPR053214">
    <property type="entry name" value="LysM12-like"/>
</dbReference>
<evidence type="ECO:0000259" key="12">
    <source>
        <dbReference type="PROSITE" id="PS51782"/>
    </source>
</evidence>
<comment type="caution">
    <text evidence="14">The sequence shown here is derived from an EMBL/GenBank/DDBJ whole genome shotgun (WGS) entry which is preliminary data.</text>
</comment>
<evidence type="ECO:0000313" key="14">
    <source>
        <dbReference type="EMBL" id="KAF7343508.1"/>
    </source>
</evidence>
<dbReference type="InterPro" id="IPR017853">
    <property type="entry name" value="GH"/>
</dbReference>
<evidence type="ECO:0000256" key="2">
    <source>
        <dbReference type="ARBA" id="ARBA00022669"/>
    </source>
</evidence>
<evidence type="ECO:0000256" key="3">
    <source>
        <dbReference type="ARBA" id="ARBA00022801"/>
    </source>
</evidence>
<feature type="compositionally biased region" description="Low complexity" evidence="10">
    <location>
        <begin position="889"/>
        <end position="903"/>
    </location>
</feature>
<dbReference type="Pfam" id="PF00704">
    <property type="entry name" value="Glyco_hydro_18"/>
    <property type="match status" value="1"/>
</dbReference>
<evidence type="ECO:0000256" key="5">
    <source>
        <dbReference type="ARBA" id="ARBA00023277"/>
    </source>
</evidence>
<dbReference type="SMART" id="SM00257">
    <property type="entry name" value="LysM"/>
    <property type="match status" value="2"/>
</dbReference>
<dbReference type="Proteomes" id="UP000623467">
    <property type="component" value="Unassembled WGS sequence"/>
</dbReference>
<evidence type="ECO:0000259" key="11">
    <source>
        <dbReference type="PROSITE" id="PS50941"/>
    </source>
</evidence>
<keyword evidence="4" id="KW-0146">Chitin degradation</keyword>
<dbReference type="PROSITE" id="PS51782">
    <property type="entry name" value="LYSM"/>
    <property type="match status" value="2"/>
</dbReference>
<feature type="disulfide bond" evidence="8">
    <location>
        <begin position="189"/>
        <end position="203"/>
    </location>
</feature>
<feature type="compositionally biased region" description="Polar residues" evidence="10">
    <location>
        <begin position="876"/>
        <end position="888"/>
    </location>
</feature>
<dbReference type="InterPro" id="IPR018392">
    <property type="entry name" value="LysM"/>
</dbReference>
<feature type="disulfide bond" evidence="8">
    <location>
        <begin position="184"/>
        <end position="196"/>
    </location>
</feature>
<dbReference type="Pfam" id="PF00187">
    <property type="entry name" value="Chitin_bind_1"/>
    <property type="match status" value="1"/>
</dbReference>
<keyword evidence="3 9" id="KW-0378">Hydrolase</keyword>
<dbReference type="SUPFAM" id="SSF51445">
    <property type="entry name" value="(Trans)glycosidases"/>
    <property type="match status" value="1"/>
</dbReference>
<dbReference type="InterPro" id="IPR001223">
    <property type="entry name" value="Glyco_hydro18_cat"/>
</dbReference>
<dbReference type="SUPFAM" id="SSF54106">
    <property type="entry name" value="LysM domain"/>
    <property type="match status" value="1"/>
</dbReference>
<evidence type="ECO:0000256" key="8">
    <source>
        <dbReference type="PROSITE-ProRule" id="PRU00261"/>
    </source>
</evidence>
<keyword evidence="15" id="KW-1185">Reference proteome</keyword>
<keyword evidence="5" id="KW-0119">Carbohydrate metabolism</keyword>
<dbReference type="GO" id="GO:0000272">
    <property type="term" value="P:polysaccharide catabolic process"/>
    <property type="evidence" value="ECO:0007669"/>
    <property type="project" value="UniProtKB-KW"/>
</dbReference>
<dbReference type="Gene3D" id="3.20.20.80">
    <property type="entry name" value="Glycosidases"/>
    <property type="match status" value="1"/>
</dbReference>
<dbReference type="GO" id="GO:0008843">
    <property type="term" value="F:endochitinase activity"/>
    <property type="evidence" value="ECO:0007669"/>
    <property type="project" value="UniProtKB-EC"/>
</dbReference>
<dbReference type="GO" id="GO:0008061">
    <property type="term" value="F:chitin binding"/>
    <property type="evidence" value="ECO:0007669"/>
    <property type="project" value="UniProtKB-UniRule"/>
</dbReference>
<dbReference type="InterPro" id="IPR001579">
    <property type="entry name" value="Glyco_hydro_18_chit_AS"/>
</dbReference>
<dbReference type="CDD" id="cd00035">
    <property type="entry name" value="ChtBD1"/>
    <property type="match status" value="1"/>
</dbReference>
<dbReference type="PANTHER" id="PTHR47700:SF2">
    <property type="entry name" value="CHITINASE"/>
    <property type="match status" value="1"/>
</dbReference>
<dbReference type="Gene3D" id="3.10.50.10">
    <property type="match status" value="1"/>
</dbReference>
<keyword evidence="2 8" id="KW-0147">Chitin-binding</keyword>
<evidence type="ECO:0000313" key="15">
    <source>
        <dbReference type="Proteomes" id="UP000623467"/>
    </source>
</evidence>
<organism evidence="14 15">
    <name type="scientific">Mycena sanguinolenta</name>
    <dbReference type="NCBI Taxonomy" id="230812"/>
    <lineage>
        <taxon>Eukaryota</taxon>
        <taxon>Fungi</taxon>
        <taxon>Dikarya</taxon>
        <taxon>Basidiomycota</taxon>
        <taxon>Agaricomycotina</taxon>
        <taxon>Agaricomycetes</taxon>
        <taxon>Agaricomycetidae</taxon>
        <taxon>Agaricales</taxon>
        <taxon>Marasmiineae</taxon>
        <taxon>Mycenaceae</taxon>
        <taxon>Mycena</taxon>
    </lineage>
</organism>
<feature type="region of interest" description="Disordered" evidence="10">
    <location>
        <begin position="871"/>
        <end position="964"/>
    </location>
</feature>
<dbReference type="SUPFAM" id="SSF57016">
    <property type="entry name" value="Plant lectins/antimicrobial peptides"/>
    <property type="match status" value="1"/>
</dbReference>
<feature type="disulfide bond" evidence="8">
    <location>
        <begin position="211"/>
        <end position="215"/>
    </location>
</feature>
<evidence type="ECO:0000256" key="7">
    <source>
        <dbReference type="ARBA" id="ARBA00023326"/>
    </source>
</evidence>
<dbReference type="InterPro" id="IPR011583">
    <property type="entry name" value="Chitinase_II/V-like_cat"/>
</dbReference>
<dbReference type="InterPro" id="IPR036861">
    <property type="entry name" value="Endochitinase-like_sf"/>
</dbReference>
<dbReference type="PANTHER" id="PTHR47700">
    <property type="entry name" value="V CHITINASE, PUTATIVE (AFU_ORTHOLOGUE AFUA_6G13720)-RELATED"/>
    <property type="match status" value="1"/>
</dbReference>
<dbReference type="SMART" id="SM00636">
    <property type="entry name" value="Glyco_18"/>
    <property type="match status" value="1"/>
</dbReference>
<dbReference type="InterPro" id="IPR018371">
    <property type="entry name" value="Chitin-binding_1_CS"/>
</dbReference>
<feature type="domain" description="Chitin-binding type-1" evidence="11">
    <location>
        <begin position="171"/>
        <end position="217"/>
    </location>
</feature>
<dbReference type="Pfam" id="PF01476">
    <property type="entry name" value="LysM"/>
    <property type="match status" value="2"/>
</dbReference>
<proteinExistence type="predicted"/>
<evidence type="ECO:0000256" key="10">
    <source>
        <dbReference type="SAM" id="MobiDB-lite"/>
    </source>
</evidence>
<evidence type="ECO:0000256" key="1">
    <source>
        <dbReference type="ARBA" id="ARBA00000822"/>
    </source>
</evidence>
<dbReference type="Gene3D" id="3.30.60.10">
    <property type="entry name" value="Endochitinase-like"/>
    <property type="match status" value="1"/>
</dbReference>
<dbReference type="InterPro" id="IPR036779">
    <property type="entry name" value="LysM_dom_sf"/>
</dbReference>
<evidence type="ECO:0000256" key="4">
    <source>
        <dbReference type="ARBA" id="ARBA00023024"/>
    </source>
</evidence>
<gene>
    <name evidence="14" type="ORF">MSAN_01971100</name>
</gene>
<name>A0A8H6XLK9_9AGAR</name>
<dbReference type="EMBL" id="JACAZH010000023">
    <property type="protein sequence ID" value="KAF7343508.1"/>
    <property type="molecule type" value="Genomic_DNA"/>
</dbReference>
<feature type="domain" description="GH18" evidence="13">
    <location>
        <begin position="229"/>
        <end position="614"/>
    </location>
</feature>
<dbReference type="InterPro" id="IPR001002">
    <property type="entry name" value="Chitin-bd_1"/>
</dbReference>
<dbReference type="GO" id="GO:0006032">
    <property type="term" value="P:chitin catabolic process"/>
    <property type="evidence" value="ECO:0007669"/>
    <property type="project" value="UniProtKB-KW"/>
</dbReference>
<reference evidence="14" key="1">
    <citation type="submission" date="2020-05" db="EMBL/GenBank/DDBJ databases">
        <title>Mycena genomes resolve the evolution of fungal bioluminescence.</title>
        <authorList>
            <person name="Tsai I.J."/>
        </authorList>
    </citation>
    <scope>NUCLEOTIDE SEQUENCE</scope>
    <source>
        <strain evidence="14">160909Yilan</strain>
    </source>
</reference>
<protein>
    <submittedName>
        <fullName evidence="14">Glycoside hydrolase</fullName>
    </submittedName>
</protein>
<evidence type="ECO:0000256" key="9">
    <source>
        <dbReference type="RuleBase" id="RU000489"/>
    </source>
</evidence>
<accession>A0A8H6XLK9</accession>
<dbReference type="PROSITE" id="PS51910">
    <property type="entry name" value="GH18_2"/>
    <property type="match status" value="1"/>
</dbReference>
<dbReference type="CDD" id="cd00118">
    <property type="entry name" value="LysM"/>
    <property type="match status" value="2"/>
</dbReference>
<dbReference type="Gene3D" id="3.10.350.10">
    <property type="entry name" value="LysM domain"/>
    <property type="match status" value="2"/>
</dbReference>
<keyword evidence="7" id="KW-0624">Polysaccharide degradation</keyword>
<keyword evidence="6 9" id="KW-0326">Glycosidase</keyword>
<dbReference type="PROSITE" id="PS00026">
    <property type="entry name" value="CHIT_BIND_I_1"/>
    <property type="match status" value="1"/>
</dbReference>
<dbReference type="PROSITE" id="PS01095">
    <property type="entry name" value="GH18_1"/>
    <property type="match status" value="1"/>
</dbReference>